<feature type="compositionally biased region" description="Basic and acidic residues" evidence="1">
    <location>
        <begin position="25"/>
        <end position="38"/>
    </location>
</feature>
<name>A0A0C6F6M5_9HYPH</name>
<feature type="region of interest" description="Disordered" evidence="1">
    <location>
        <begin position="1"/>
        <end position="54"/>
    </location>
</feature>
<dbReference type="PATRIC" id="fig|270351.10.peg.513"/>
<dbReference type="RefSeq" id="WP_060845575.1">
    <property type="nucleotide sequence ID" value="NZ_AP014704.1"/>
</dbReference>
<reference evidence="3" key="2">
    <citation type="submission" date="2015-01" db="EMBL/GenBank/DDBJ databases">
        <title>Complete genome sequence of Methylobacterium aquaticum strain 22A.</title>
        <authorList>
            <person name="Tani A."/>
            <person name="Ogura Y."/>
            <person name="Hayashi T."/>
        </authorList>
    </citation>
    <scope>NUCLEOTIDE SEQUENCE [LARGE SCALE GENOMIC DNA]</scope>
    <source>
        <strain evidence="3">MA-22A</strain>
    </source>
</reference>
<reference evidence="2 3" key="1">
    <citation type="journal article" date="2015" name="Genome Announc.">
        <title>Complete Genome Sequence of Methylobacterium aquaticum Strain 22A, Isolated from Racomitrium japonicum Moss.</title>
        <authorList>
            <person name="Tani A."/>
            <person name="Ogura Y."/>
            <person name="Hayashi T."/>
            <person name="Kimbara K."/>
        </authorList>
    </citation>
    <scope>NUCLEOTIDE SEQUENCE [LARGE SCALE GENOMIC DNA]</scope>
    <source>
        <strain evidence="2 3">MA-22A</strain>
    </source>
</reference>
<dbReference type="OrthoDB" id="7993132at2"/>
<sequence length="287" mass="31253">MTAAATTSPTRKAPPLVPLRRGTSSRRERDPRGDRYDRSGAYQHGAGVGRPARPEAVPTAVVAIDDPHEPGKRLFAAVNRRVDILEDERSHGRITVSQYETARQVQAVFERASGARLGSGGWGIGGSRDQTIAHELQVIYAIEDARVIKALLGRVEKAVGTVGARFLKSVLADRQTFAQAAEARGKAGERGTSQVAAHFRILLEGLDEAFASRGVASDIERFFRTEDTGEETDARGTVVPAGHGHAWGVDQARFADHMNEDAASLAEPTRPRWDRVAANRRRIAHER</sequence>
<proteinExistence type="predicted"/>
<gene>
    <name evidence="2" type="ORF">Maq22A_c02575</name>
</gene>
<protein>
    <submittedName>
        <fullName evidence="2">Uncharacterized protein</fullName>
    </submittedName>
</protein>
<dbReference type="STRING" id="270351.Maq22A_c02575"/>
<dbReference type="AlphaFoldDB" id="A0A0C6F6M5"/>
<feature type="compositionally biased region" description="Polar residues" evidence="1">
    <location>
        <begin position="1"/>
        <end position="10"/>
    </location>
</feature>
<organism evidence="2 3">
    <name type="scientific">Methylobacterium aquaticum</name>
    <dbReference type="NCBI Taxonomy" id="270351"/>
    <lineage>
        <taxon>Bacteria</taxon>
        <taxon>Pseudomonadati</taxon>
        <taxon>Pseudomonadota</taxon>
        <taxon>Alphaproteobacteria</taxon>
        <taxon>Hyphomicrobiales</taxon>
        <taxon>Methylobacteriaceae</taxon>
        <taxon>Methylobacterium</taxon>
    </lineage>
</organism>
<accession>A0A0C6F6M5</accession>
<evidence type="ECO:0000313" key="3">
    <source>
        <dbReference type="Proteomes" id="UP000061432"/>
    </source>
</evidence>
<dbReference type="EMBL" id="AP014704">
    <property type="protein sequence ID" value="BAQ43988.1"/>
    <property type="molecule type" value="Genomic_DNA"/>
</dbReference>
<dbReference type="Proteomes" id="UP000061432">
    <property type="component" value="Chromosome"/>
</dbReference>
<dbReference type="KEGG" id="maqu:Maq22A_c02575"/>
<evidence type="ECO:0000256" key="1">
    <source>
        <dbReference type="SAM" id="MobiDB-lite"/>
    </source>
</evidence>
<evidence type="ECO:0000313" key="2">
    <source>
        <dbReference type="EMBL" id="BAQ43988.1"/>
    </source>
</evidence>